<sequence length="147" mass="16190">MTVLPVMAGLVAAAGAAWAQCDLPAPSWEAGNWEVFQTPDYDYYASSPEYPGLRVRLDLDAPVTPRVLDFATPPRYGGRVGVLQYFSGDPGTSYLVTIVRNAVVDLRTGETLGMPVYSEDCEPADWQWYDDRVVVEMSYGTDVIELS</sequence>
<dbReference type="EMBL" id="JARGYC010000006">
    <property type="protein sequence ID" value="MDF0599861.1"/>
    <property type="molecule type" value="Genomic_DNA"/>
</dbReference>
<comment type="caution">
    <text evidence="2">The sequence shown here is derived from an EMBL/GenBank/DDBJ whole genome shotgun (WGS) entry which is preliminary data.</text>
</comment>
<reference evidence="2" key="1">
    <citation type="submission" date="2023-03" db="EMBL/GenBank/DDBJ databases">
        <title>Multiphase analysis and comparison of six strains from genera Psychromarinibacter, Lutimaribacter, and Maritimibacter, including a novel species: Psychromarinibacter sediminicola sp. nov.</title>
        <authorList>
            <person name="Wang Y.-H."/>
            <person name="Ye M.-Q."/>
            <person name="Du Z.-J."/>
        </authorList>
    </citation>
    <scope>NUCLEOTIDE SEQUENCE</scope>
    <source>
        <strain evidence="2">C21-152</strain>
    </source>
</reference>
<organism evidence="2 3">
    <name type="scientific">Psychromarinibacter sediminicola</name>
    <dbReference type="NCBI Taxonomy" id="3033385"/>
    <lineage>
        <taxon>Bacteria</taxon>
        <taxon>Pseudomonadati</taxon>
        <taxon>Pseudomonadota</taxon>
        <taxon>Alphaproteobacteria</taxon>
        <taxon>Rhodobacterales</taxon>
        <taxon>Paracoccaceae</taxon>
        <taxon>Psychromarinibacter</taxon>
    </lineage>
</organism>
<name>A0AAE3NPS1_9RHOB</name>
<dbReference type="RefSeq" id="WP_275566003.1">
    <property type="nucleotide sequence ID" value="NZ_JARGYC010000006.1"/>
</dbReference>
<feature type="chain" id="PRO_5042094905" evidence="1">
    <location>
        <begin position="20"/>
        <end position="147"/>
    </location>
</feature>
<protein>
    <submittedName>
        <fullName evidence="2">Uncharacterized protein</fullName>
    </submittedName>
</protein>
<gene>
    <name evidence="2" type="ORF">P1J78_03855</name>
</gene>
<evidence type="ECO:0000313" key="2">
    <source>
        <dbReference type="EMBL" id="MDF0599861.1"/>
    </source>
</evidence>
<evidence type="ECO:0000313" key="3">
    <source>
        <dbReference type="Proteomes" id="UP001220964"/>
    </source>
</evidence>
<proteinExistence type="predicted"/>
<dbReference type="AlphaFoldDB" id="A0AAE3NPS1"/>
<keyword evidence="3" id="KW-1185">Reference proteome</keyword>
<dbReference type="Proteomes" id="UP001220964">
    <property type="component" value="Unassembled WGS sequence"/>
</dbReference>
<evidence type="ECO:0000256" key="1">
    <source>
        <dbReference type="SAM" id="SignalP"/>
    </source>
</evidence>
<feature type="signal peptide" evidence="1">
    <location>
        <begin position="1"/>
        <end position="19"/>
    </location>
</feature>
<keyword evidence="1" id="KW-0732">Signal</keyword>
<accession>A0AAE3NPS1</accession>